<feature type="transmembrane region" description="Helical" evidence="8">
    <location>
        <begin position="179"/>
        <end position="198"/>
    </location>
</feature>
<feature type="compositionally biased region" description="Basic and acidic residues" evidence="7">
    <location>
        <begin position="1"/>
        <end position="33"/>
    </location>
</feature>
<dbReference type="SUPFAM" id="SSF103473">
    <property type="entry name" value="MFS general substrate transporter"/>
    <property type="match status" value="1"/>
</dbReference>
<sequence>MADTQNHSHPELAPHEKQNNTSEEVARDVEKSRSPSPDAGSKASPRQMKQISWVLVLISILSAVFLFALDNTVVADIQPKIINVFGEVSKLPWASVAFALGAVAVNLFWGKLFGDFDGKILFVVAFILFEAGSAVCGAAPSMNALIIGRAICGVGGAGIYIGAMNLLSNMTSEQERPGILSLVGLMWGLGTVLGPIVGGAFADSKATWRWAFYINLVIGALAAPVYVFLIPSQAPNPSVPFKTRLGNLDWVGAIVVAGAFLSGTMAIAFGGAVYDWNSGQTIGMFVTSGVLLIFFAVQQSLKFFTNEEHRLFPVQFVLNYEMCILFAQVAASVTCAFIPTYFIPLFFQFARDDGALEAGVRLLPFVLIMVSTVVFNGILMGKTGYYMPWFLVGSIIAIIGSALMYTVKLDTTAGKIYGYSIILAFGTGCFSQAPFPVAQAKVPKDQVVQATAFIGCGQLIGIVLALTISNTIFINQATIKIADILPGTPRAVIQLAVTGASGEFFKSLSDAVRVEILKAIVSAISYAYVMTLAGAALAAVLAIFMKREKLFIQGGAGGA</sequence>
<protein>
    <submittedName>
        <fullName evidence="10">MFS general substrate transporter</fullName>
    </submittedName>
</protein>
<evidence type="ECO:0000256" key="3">
    <source>
        <dbReference type="ARBA" id="ARBA00022448"/>
    </source>
</evidence>
<feature type="domain" description="Major facilitator superfamily (MFS) profile" evidence="9">
    <location>
        <begin position="56"/>
        <end position="550"/>
    </location>
</feature>
<feature type="transmembrane region" description="Helical" evidence="8">
    <location>
        <begin position="280"/>
        <end position="297"/>
    </location>
</feature>
<accession>A0A6A5WJJ3</accession>
<feature type="transmembrane region" description="Helical" evidence="8">
    <location>
        <begin position="318"/>
        <end position="342"/>
    </location>
</feature>
<dbReference type="FunFam" id="1.20.1250.20:FF:000429">
    <property type="entry name" value="MFS drug efflux transporter, putative"/>
    <property type="match status" value="1"/>
</dbReference>
<proteinExistence type="inferred from homology"/>
<dbReference type="AlphaFoldDB" id="A0A6A5WJJ3"/>
<dbReference type="EMBL" id="ML977596">
    <property type="protein sequence ID" value="KAF1999295.1"/>
    <property type="molecule type" value="Genomic_DNA"/>
</dbReference>
<dbReference type="InterPro" id="IPR020846">
    <property type="entry name" value="MFS_dom"/>
</dbReference>
<feature type="region of interest" description="Disordered" evidence="7">
    <location>
        <begin position="1"/>
        <end position="44"/>
    </location>
</feature>
<keyword evidence="6 8" id="KW-0472">Membrane</keyword>
<evidence type="ECO:0000256" key="5">
    <source>
        <dbReference type="ARBA" id="ARBA00022989"/>
    </source>
</evidence>
<dbReference type="Proteomes" id="UP000799779">
    <property type="component" value="Unassembled WGS sequence"/>
</dbReference>
<feature type="transmembrane region" description="Helical" evidence="8">
    <location>
        <begin position="210"/>
        <end position="229"/>
    </location>
</feature>
<dbReference type="GO" id="GO:0005886">
    <property type="term" value="C:plasma membrane"/>
    <property type="evidence" value="ECO:0007669"/>
    <property type="project" value="TreeGrafter"/>
</dbReference>
<feature type="transmembrane region" description="Helical" evidence="8">
    <location>
        <begin position="386"/>
        <end position="404"/>
    </location>
</feature>
<evidence type="ECO:0000256" key="4">
    <source>
        <dbReference type="ARBA" id="ARBA00022692"/>
    </source>
</evidence>
<keyword evidence="3" id="KW-0813">Transport</keyword>
<organism evidence="10 11">
    <name type="scientific">Amniculicola lignicola CBS 123094</name>
    <dbReference type="NCBI Taxonomy" id="1392246"/>
    <lineage>
        <taxon>Eukaryota</taxon>
        <taxon>Fungi</taxon>
        <taxon>Dikarya</taxon>
        <taxon>Ascomycota</taxon>
        <taxon>Pezizomycotina</taxon>
        <taxon>Dothideomycetes</taxon>
        <taxon>Pleosporomycetidae</taxon>
        <taxon>Pleosporales</taxon>
        <taxon>Amniculicolaceae</taxon>
        <taxon>Amniculicola</taxon>
    </lineage>
</organism>
<dbReference type="GO" id="GO:0022857">
    <property type="term" value="F:transmembrane transporter activity"/>
    <property type="evidence" value="ECO:0007669"/>
    <property type="project" value="InterPro"/>
</dbReference>
<dbReference type="Gene3D" id="1.20.1250.20">
    <property type="entry name" value="MFS general substrate transporter like domains"/>
    <property type="match status" value="1"/>
</dbReference>
<evidence type="ECO:0000256" key="1">
    <source>
        <dbReference type="ARBA" id="ARBA00004141"/>
    </source>
</evidence>
<keyword evidence="11" id="KW-1185">Reference proteome</keyword>
<feature type="transmembrane region" description="Helical" evidence="8">
    <location>
        <begin position="121"/>
        <end position="140"/>
    </location>
</feature>
<feature type="transmembrane region" description="Helical" evidence="8">
    <location>
        <begin position="447"/>
        <end position="468"/>
    </location>
</feature>
<dbReference type="PANTHER" id="PTHR23501:SF12">
    <property type="entry name" value="MAJOR FACILITATOR SUPERFAMILY (MFS) PROFILE DOMAIN-CONTAINING PROTEIN-RELATED"/>
    <property type="match status" value="1"/>
</dbReference>
<evidence type="ECO:0000256" key="8">
    <source>
        <dbReference type="SAM" id="Phobius"/>
    </source>
</evidence>
<evidence type="ECO:0000313" key="11">
    <source>
        <dbReference type="Proteomes" id="UP000799779"/>
    </source>
</evidence>
<dbReference type="Pfam" id="PF07690">
    <property type="entry name" value="MFS_1"/>
    <property type="match status" value="1"/>
</dbReference>
<dbReference type="OrthoDB" id="10021397at2759"/>
<evidence type="ECO:0000259" key="9">
    <source>
        <dbReference type="PROSITE" id="PS50850"/>
    </source>
</evidence>
<feature type="transmembrane region" description="Helical" evidence="8">
    <location>
        <begin position="416"/>
        <end position="435"/>
    </location>
</feature>
<comment type="similarity">
    <text evidence="2">Belongs to the major facilitator superfamily. TCR/Tet family.</text>
</comment>
<name>A0A6A5WJJ3_9PLEO</name>
<dbReference type="PROSITE" id="PS50850">
    <property type="entry name" value="MFS"/>
    <property type="match status" value="1"/>
</dbReference>
<keyword evidence="5 8" id="KW-1133">Transmembrane helix</keyword>
<feature type="transmembrane region" description="Helical" evidence="8">
    <location>
        <begin position="250"/>
        <end position="274"/>
    </location>
</feature>
<comment type="subcellular location">
    <subcellularLocation>
        <location evidence="1">Membrane</location>
        <topology evidence="1">Multi-pass membrane protein</topology>
    </subcellularLocation>
</comment>
<evidence type="ECO:0000256" key="7">
    <source>
        <dbReference type="SAM" id="MobiDB-lite"/>
    </source>
</evidence>
<dbReference type="InterPro" id="IPR011701">
    <property type="entry name" value="MFS"/>
</dbReference>
<evidence type="ECO:0000313" key="10">
    <source>
        <dbReference type="EMBL" id="KAF1999295.1"/>
    </source>
</evidence>
<dbReference type="PANTHER" id="PTHR23501">
    <property type="entry name" value="MAJOR FACILITATOR SUPERFAMILY"/>
    <property type="match status" value="1"/>
</dbReference>
<gene>
    <name evidence="10" type="ORF">P154DRAFT_620977</name>
</gene>
<evidence type="ECO:0000256" key="2">
    <source>
        <dbReference type="ARBA" id="ARBA00007520"/>
    </source>
</evidence>
<feature type="transmembrane region" description="Helical" evidence="8">
    <location>
        <begin position="91"/>
        <end position="109"/>
    </location>
</feature>
<feature type="transmembrane region" description="Helical" evidence="8">
    <location>
        <begin position="523"/>
        <end position="544"/>
    </location>
</feature>
<feature type="transmembrane region" description="Helical" evidence="8">
    <location>
        <begin position="362"/>
        <end position="379"/>
    </location>
</feature>
<evidence type="ECO:0000256" key="6">
    <source>
        <dbReference type="ARBA" id="ARBA00023136"/>
    </source>
</evidence>
<feature type="transmembrane region" description="Helical" evidence="8">
    <location>
        <begin position="146"/>
        <end position="167"/>
    </location>
</feature>
<reference evidence="10" key="1">
    <citation type="journal article" date="2020" name="Stud. Mycol.">
        <title>101 Dothideomycetes genomes: a test case for predicting lifestyles and emergence of pathogens.</title>
        <authorList>
            <person name="Haridas S."/>
            <person name="Albert R."/>
            <person name="Binder M."/>
            <person name="Bloem J."/>
            <person name="Labutti K."/>
            <person name="Salamov A."/>
            <person name="Andreopoulos B."/>
            <person name="Baker S."/>
            <person name="Barry K."/>
            <person name="Bills G."/>
            <person name="Bluhm B."/>
            <person name="Cannon C."/>
            <person name="Castanera R."/>
            <person name="Culley D."/>
            <person name="Daum C."/>
            <person name="Ezra D."/>
            <person name="Gonzalez J."/>
            <person name="Henrissat B."/>
            <person name="Kuo A."/>
            <person name="Liang C."/>
            <person name="Lipzen A."/>
            <person name="Lutzoni F."/>
            <person name="Magnuson J."/>
            <person name="Mondo S."/>
            <person name="Nolan M."/>
            <person name="Ohm R."/>
            <person name="Pangilinan J."/>
            <person name="Park H.-J."/>
            <person name="Ramirez L."/>
            <person name="Alfaro M."/>
            <person name="Sun H."/>
            <person name="Tritt A."/>
            <person name="Yoshinaga Y."/>
            <person name="Zwiers L.-H."/>
            <person name="Turgeon B."/>
            <person name="Goodwin S."/>
            <person name="Spatafora J."/>
            <person name="Crous P."/>
            <person name="Grigoriev I."/>
        </authorList>
    </citation>
    <scope>NUCLEOTIDE SEQUENCE</scope>
    <source>
        <strain evidence="10">CBS 123094</strain>
    </source>
</reference>
<feature type="transmembrane region" description="Helical" evidence="8">
    <location>
        <begin position="51"/>
        <end position="69"/>
    </location>
</feature>
<keyword evidence="4 8" id="KW-0812">Transmembrane</keyword>
<dbReference type="InterPro" id="IPR036259">
    <property type="entry name" value="MFS_trans_sf"/>
</dbReference>